<keyword evidence="4" id="KW-1185">Reference proteome</keyword>
<keyword evidence="1" id="KW-0472">Membrane</keyword>
<name>A0ABM5N1X5_EMTOG</name>
<evidence type="ECO:0000259" key="2">
    <source>
        <dbReference type="Pfam" id="PF13472"/>
    </source>
</evidence>
<evidence type="ECO:0000256" key="1">
    <source>
        <dbReference type="SAM" id="Phobius"/>
    </source>
</evidence>
<organism evidence="3 4">
    <name type="scientific">Emticicia oligotrophica (strain DSM 17448 / CIP 109782 / MTCC 6937 / GPTSA100-15)</name>
    <dbReference type="NCBI Taxonomy" id="929562"/>
    <lineage>
        <taxon>Bacteria</taxon>
        <taxon>Pseudomonadati</taxon>
        <taxon>Bacteroidota</taxon>
        <taxon>Cytophagia</taxon>
        <taxon>Cytophagales</taxon>
        <taxon>Leadbetterellaceae</taxon>
        <taxon>Emticicia</taxon>
    </lineage>
</organism>
<dbReference type="EMBL" id="CP002961">
    <property type="protein sequence ID" value="AFK03481.1"/>
    <property type="molecule type" value="Genomic_DNA"/>
</dbReference>
<dbReference type="RefSeq" id="WP_015029178.1">
    <property type="nucleotide sequence ID" value="NC_018748.1"/>
</dbReference>
<sequence length="282" mass="32467">MIAIYTIVCLVLALLLIYFWLYQKVSKHIPENYPNAANLQKIDSNKKTLVCFGDSNTHGNVSYNWVNDLRSELDDYWVFNAGVNSDLTYTLLRRISDVIAAKPDLITILIGTNDVNATMNIKMEKRYQQLGRIGKDISPNFEDFKANYQQIIQILKQKTSAKIAVMSLPVMGEDLAHEANLRADKYSEFIKQLASDENLLYLPLREKQKAFLENNPQPLKHTFEETYILLNYSVIWHYIFGKSWDYVTAKHGFQLTPDNLHQNSIAGGMIRDLVKEAILKNK</sequence>
<dbReference type="InterPro" id="IPR013830">
    <property type="entry name" value="SGNH_hydro"/>
</dbReference>
<proteinExistence type="predicted"/>
<dbReference type="Proteomes" id="UP000002875">
    <property type="component" value="Chromosome"/>
</dbReference>
<dbReference type="CDD" id="cd00229">
    <property type="entry name" value="SGNH_hydrolase"/>
    <property type="match status" value="1"/>
</dbReference>
<evidence type="ECO:0000313" key="3">
    <source>
        <dbReference type="EMBL" id="AFK03481.1"/>
    </source>
</evidence>
<keyword evidence="1" id="KW-1133">Transmembrane helix</keyword>
<dbReference type="PANTHER" id="PTHR30383">
    <property type="entry name" value="THIOESTERASE 1/PROTEASE 1/LYSOPHOSPHOLIPASE L1"/>
    <property type="match status" value="1"/>
</dbReference>
<evidence type="ECO:0000313" key="4">
    <source>
        <dbReference type="Proteomes" id="UP000002875"/>
    </source>
</evidence>
<protein>
    <submittedName>
        <fullName evidence="3">Lipolytic protein G-D-S-L family</fullName>
    </submittedName>
</protein>
<dbReference type="InterPro" id="IPR036514">
    <property type="entry name" value="SGNH_hydro_sf"/>
</dbReference>
<dbReference type="InterPro" id="IPR051532">
    <property type="entry name" value="Ester_Hydrolysis_Enzymes"/>
</dbReference>
<keyword evidence="1" id="KW-0812">Transmembrane</keyword>
<feature type="domain" description="SGNH hydrolase-type esterase" evidence="2">
    <location>
        <begin position="51"/>
        <end position="219"/>
    </location>
</feature>
<dbReference type="Gene3D" id="3.40.50.1110">
    <property type="entry name" value="SGNH hydrolase"/>
    <property type="match status" value="1"/>
</dbReference>
<feature type="transmembrane region" description="Helical" evidence="1">
    <location>
        <begin position="5"/>
        <end position="22"/>
    </location>
</feature>
<dbReference type="SUPFAM" id="SSF52266">
    <property type="entry name" value="SGNH hydrolase"/>
    <property type="match status" value="1"/>
</dbReference>
<accession>A0ABM5N1X5</accession>
<gene>
    <name evidence="3" type="ordered locus">Emtol_2344</name>
</gene>
<dbReference type="Pfam" id="PF13472">
    <property type="entry name" value="Lipase_GDSL_2"/>
    <property type="match status" value="1"/>
</dbReference>
<reference evidence="3 4" key="1">
    <citation type="submission" date="2011-07" db="EMBL/GenBank/DDBJ databases">
        <title>The complete genome of chromosome of Emticicia oligotrophica DSM 17448.</title>
        <authorList>
            <consortium name="US DOE Joint Genome Institute (JGI-PGF)"/>
            <person name="Lucas S."/>
            <person name="Han J."/>
            <person name="Lapidus A."/>
            <person name="Bruce D."/>
            <person name="Goodwin L."/>
            <person name="Pitluck S."/>
            <person name="Peters L."/>
            <person name="Kyrpides N."/>
            <person name="Mavromatis K."/>
            <person name="Ivanova N."/>
            <person name="Ovchinnikova G."/>
            <person name="Teshima H."/>
            <person name="Detter J.C."/>
            <person name="Tapia R."/>
            <person name="Han C."/>
            <person name="Land M."/>
            <person name="Hauser L."/>
            <person name="Markowitz V."/>
            <person name="Cheng J.-F."/>
            <person name="Hugenholtz P."/>
            <person name="Woyke T."/>
            <person name="Wu D."/>
            <person name="Tindall B."/>
            <person name="Pomrenke H."/>
            <person name="Brambilla E."/>
            <person name="Klenk H.-P."/>
            <person name="Eisen J.A."/>
        </authorList>
    </citation>
    <scope>NUCLEOTIDE SEQUENCE [LARGE SCALE GENOMIC DNA]</scope>
    <source>
        <strain evidence="3 4">DSM 17448</strain>
    </source>
</reference>